<dbReference type="PANTHER" id="PTHR11820">
    <property type="entry name" value="ACYLPYRUVASE"/>
    <property type="match status" value="1"/>
</dbReference>
<evidence type="ECO:0000256" key="3">
    <source>
        <dbReference type="SAM" id="MobiDB-lite"/>
    </source>
</evidence>
<keyword evidence="6" id="KW-1185">Reference proteome</keyword>
<dbReference type="OrthoDB" id="411064at2759"/>
<dbReference type="Pfam" id="PF01557">
    <property type="entry name" value="FAA_hydrolase"/>
    <property type="match status" value="1"/>
</dbReference>
<dbReference type="Gene3D" id="3.90.850.10">
    <property type="entry name" value="Fumarylacetoacetase-like, C-terminal domain"/>
    <property type="match status" value="1"/>
</dbReference>
<dbReference type="InterPro" id="IPR036663">
    <property type="entry name" value="Fumarylacetoacetase_C_sf"/>
</dbReference>
<dbReference type="Proteomes" id="UP000683000">
    <property type="component" value="Unassembled WGS sequence"/>
</dbReference>
<feature type="domain" description="Fumarylacetoacetase-like C-terminal" evidence="4">
    <location>
        <begin position="65"/>
        <end position="205"/>
    </location>
</feature>
<evidence type="ECO:0000313" key="5">
    <source>
        <dbReference type="EMBL" id="KAG6378998.1"/>
    </source>
</evidence>
<reference evidence="5" key="1">
    <citation type="submission" date="2021-03" db="EMBL/GenBank/DDBJ databases">
        <title>Evolutionary innovations through gain and loss of genes in the ectomycorrhizal Boletales.</title>
        <authorList>
            <person name="Wu G."/>
            <person name="Miyauchi S."/>
            <person name="Morin E."/>
            <person name="Yang Z.-L."/>
            <person name="Xu J."/>
            <person name="Martin F.M."/>
        </authorList>
    </citation>
    <scope>NUCLEOTIDE SEQUENCE</scope>
    <source>
        <strain evidence="5">BR01</strain>
    </source>
</reference>
<protein>
    <recommendedName>
        <fullName evidence="4">Fumarylacetoacetase-like C-terminal domain-containing protein</fullName>
    </recommendedName>
</protein>
<keyword evidence="2" id="KW-0479">Metal-binding</keyword>
<dbReference type="SUPFAM" id="SSF56529">
    <property type="entry name" value="FAH"/>
    <property type="match status" value="1"/>
</dbReference>
<organism evidence="5 6">
    <name type="scientific">Boletus reticuloceps</name>
    <dbReference type="NCBI Taxonomy" id="495285"/>
    <lineage>
        <taxon>Eukaryota</taxon>
        <taxon>Fungi</taxon>
        <taxon>Dikarya</taxon>
        <taxon>Basidiomycota</taxon>
        <taxon>Agaricomycotina</taxon>
        <taxon>Agaricomycetes</taxon>
        <taxon>Agaricomycetidae</taxon>
        <taxon>Boletales</taxon>
        <taxon>Boletineae</taxon>
        <taxon>Boletaceae</taxon>
        <taxon>Boletoideae</taxon>
        <taxon>Boletus</taxon>
    </lineage>
</organism>
<dbReference type="GO" id="GO:0046872">
    <property type="term" value="F:metal ion binding"/>
    <property type="evidence" value="ECO:0007669"/>
    <property type="project" value="UniProtKB-KW"/>
</dbReference>
<evidence type="ECO:0000256" key="1">
    <source>
        <dbReference type="ARBA" id="ARBA00010211"/>
    </source>
</evidence>
<dbReference type="AlphaFoldDB" id="A0A8I3AB99"/>
<dbReference type="InterPro" id="IPR011234">
    <property type="entry name" value="Fumarylacetoacetase-like_C"/>
</dbReference>
<proteinExistence type="inferred from homology"/>
<name>A0A8I3AB99_9AGAM</name>
<gene>
    <name evidence="5" type="ORF">JVT61DRAFT_13289</name>
</gene>
<comment type="similarity">
    <text evidence="1">Belongs to the FAH family.</text>
</comment>
<sequence>MAGRFCFRLARTHIPAVGLAAWNKQTIKAYEILGSALDPAAQVTNTVLTVKELLTPLSREELKVVRCLGLNYSDHAAETKMAKPAAPILFYKPLSSMIGPNAPISVPMVAQPVEVHLSDYEVELTIVIGKTAKNVSEAEALDYVLGYTAANDVSFRKHQMMTSQWGFSKGFDNTTPIGPCIVSNNAIPDPQLLPLTCTLNGKTLRTVTPNHSPSFPKPPLSNPARSSSPGPPPALGLRGSPAIVLKHGDDCRVWIGHGIGTLVNPVAEEGKRTAKL</sequence>
<evidence type="ECO:0000313" key="6">
    <source>
        <dbReference type="Proteomes" id="UP000683000"/>
    </source>
</evidence>
<dbReference type="PANTHER" id="PTHR11820:SF7">
    <property type="entry name" value="ACYLPYRUVASE FAHD1, MITOCHONDRIAL"/>
    <property type="match status" value="1"/>
</dbReference>
<dbReference type="EMBL" id="JAGFBS010000006">
    <property type="protein sequence ID" value="KAG6378998.1"/>
    <property type="molecule type" value="Genomic_DNA"/>
</dbReference>
<feature type="region of interest" description="Disordered" evidence="3">
    <location>
        <begin position="208"/>
        <end position="239"/>
    </location>
</feature>
<evidence type="ECO:0000259" key="4">
    <source>
        <dbReference type="Pfam" id="PF01557"/>
    </source>
</evidence>
<evidence type="ECO:0000256" key="2">
    <source>
        <dbReference type="ARBA" id="ARBA00022723"/>
    </source>
</evidence>
<comment type="caution">
    <text evidence="5">The sequence shown here is derived from an EMBL/GenBank/DDBJ whole genome shotgun (WGS) entry which is preliminary data.</text>
</comment>
<accession>A0A8I3AB99</accession>
<dbReference type="GO" id="GO:0018773">
    <property type="term" value="F:acetylpyruvate hydrolase activity"/>
    <property type="evidence" value="ECO:0007669"/>
    <property type="project" value="TreeGrafter"/>
</dbReference>